<dbReference type="EMBL" id="DF196775">
    <property type="protein sequence ID" value="GAC73423.1"/>
    <property type="molecule type" value="Genomic_DNA"/>
</dbReference>
<reference evidence="3" key="1">
    <citation type="journal article" date="2013" name="Genome Announc.">
        <title>Genome sequence of the basidiomycetous yeast Pseudozyma antarctica T-34, a producer of the glycolipid biosurfactants mannosylerythritol lipids.</title>
        <authorList>
            <person name="Morita T."/>
            <person name="Koike H."/>
            <person name="Koyama Y."/>
            <person name="Hagiwara H."/>
            <person name="Ito E."/>
            <person name="Fukuoka T."/>
            <person name="Imura T."/>
            <person name="Machida M."/>
            <person name="Kitamoto D."/>
        </authorList>
    </citation>
    <scope>NUCLEOTIDE SEQUENCE [LARGE SCALE GENOMIC DNA]</scope>
    <source>
        <strain evidence="3">T-34</strain>
    </source>
</reference>
<proteinExistence type="predicted"/>
<sequence>MPHRPSLHWLAPLTVVARRRPSDAHNERAADPLLGGARVSVTSAARVQVQGARSNHSRYVQALSPAH</sequence>
<evidence type="ECO:0000256" key="1">
    <source>
        <dbReference type="SAM" id="MobiDB-lite"/>
    </source>
</evidence>
<feature type="compositionally biased region" description="Polar residues" evidence="1">
    <location>
        <begin position="47"/>
        <end position="58"/>
    </location>
</feature>
<feature type="region of interest" description="Disordered" evidence="1">
    <location>
        <begin position="47"/>
        <end position="67"/>
    </location>
</feature>
<protein>
    <submittedName>
        <fullName evidence="2">Uncharacterized protein</fullName>
    </submittedName>
</protein>
<dbReference type="AlphaFoldDB" id="M9MCC2"/>
<evidence type="ECO:0000313" key="3">
    <source>
        <dbReference type="Proteomes" id="UP000011976"/>
    </source>
</evidence>
<name>M9MCC2_PSEA3</name>
<evidence type="ECO:0000313" key="2">
    <source>
        <dbReference type="EMBL" id="GAC73423.1"/>
    </source>
</evidence>
<organism evidence="2 3">
    <name type="scientific">Pseudozyma antarctica (strain T-34)</name>
    <name type="common">Yeast</name>
    <name type="synonym">Candida antarctica</name>
    <dbReference type="NCBI Taxonomy" id="1151754"/>
    <lineage>
        <taxon>Eukaryota</taxon>
        <taxon>Fungi</taxon>
        <taxon>Dikarya</taxon>
        <taxon>Basidiomycota</taxon>
        <taxon>Ustilaginomycotina</taxon>
        <taxon>Ustilaginomycetes</taxon>
        <taxon>Ustilaginales</taxon>
        <taxon>Ustilaginaceae</taxon>
        <taxon>Moesziomyces</taxon>
    </lineage>
</organism>
<accession>M9MCC2</accession>
<gene>
    <name evidence="2" type="ORF">PANT_9c00112</name>
</gene>
<dbReference type="Proteomes" id="UP000011976">
    <property type="component" value="Unassembled WGS sequence"/>
</dbReference>